<name>A0ABS0HE97_9SPHN</name>
<dbReference type="PANTHER" id="PTHR47829">
    <property type="entry name" value="HYDROLASE, PUTATIVE (AFU_ORTHOLOGUE AFUA_1G12880)-RELATED"/>
    <property type="match status" value="1"/>
</dbReference>
<organism evidence="2 3">
    <name type="scientific">Novosphingobium jiangmenense</name>
    <dbReference type="NCBI Taxonomy" id="2791981"/>
    <lineage>
        <taxon>Bacteria</taxon>
        <taxon>Pseudomonadati</taxon>
        <taxon>Pseudomonadota</taxon>
        <taxon>Alphaproteobacteria</taxon>
        <taxon>Sphingomonadales</taxon>
        <taxon>Sphingomonadaceae</taxon>
        <taxon>Novosphingobium</taxon>
    </lineage>
</organism>
<dbReference type="Pfam" id="PF01636">
    <property type="entry name" value="APH"/>
    <property type="match status" value="1"/>
</dbReference>
<dbReference type="InterPro" id="IPR011009">
    <property type="entry name" value="Kinase-like_dom_sf"/>
</dbReference>
<dbReference type="InterPro" id="IPR002575">
    <property type="entry name" value="Aminoglycoside_PTrfase"/>
</dbReference>
<dbReference type="RefSeq" id="WP_196274933.1">
    <property type="nucleotide sequence ID" value="NZ_JADQDC010000003.1"/>
</dbReference>
<dbReference type="Gene3D" id="3.90.1200.10">
    <property type="match status" value="1"/>
</dbReference>
<dbReference type="InterPro" id="IPR052898">
    <property type="entry name" value="ACAD10-like"/>
</dbReference>
<dbReference type="Gene3D" id="3.30.200.20">
    <property type="entry name" value="Phosphorylase Kinase, domain 1"/>
    <property type="match status" value="1"/>
</dbReference>
<dbReference type="InterPro" id="IPR041726">
    <property type="entry name" value="ACAD10_11_N"/>
</dbReference>
<comment type="caution">
    <text evidence="2">The sequence shown here is derived from an EMBL/GenBank/DDBJ whole genome shotgun (WGS) entry which is preliminary data.</text>
</comment>
<protein>
    <submittedName>
        <fullName evidence="2">Phosphotransferase family protein</fullName>
    </submittedName>
</protein>
<evidence type="ECO:0000313" key="3">
    <source>
        <dbReference type="Proteomes" id="UP000600799"/>
    </source>
</evidence>
<dbReference type="SUPFAM" id="SSF56112">
    <property type="entry name" value="Protein kinase-like (PK-like)"/>
    <property type="match status" value="1"/>
</dbReference>
<accession>A0ABS0HE97</accession>
<gene>
    <name evidence="2" type="ORF">I2488_06240</name>
</gene>
<evidence type="ECO:0000259" key="1">
    <source>
        <dbReference type="Pfam" id="PF01636"/>
    </source>
</evidence>
<dbReference type="EMBL" id="JADQDC010000003">
    <property type="protein sequence ID" value="MBF9150595.1"/>
    <property type="molecule type" value="Genomic_DNA"/>
</dbReference>
<dbReference type="Proteomes" id="UP000600799">
    <property type="component" value="Unassembled WGS sequence"/>
</dbReference>
<feature type="domain" description="Aminoglycoside phosphotransferase" evidence="1">
    <location>
        <begin position="46"/>
        <end position="268"/>
    </location>
</feature>
<proteinExistence type="predicted"/>
<sequence length="358" mass="39287">MSGAPIDAQAAFTGTVVPEGADKLDEAALTRWFEENVDGFQGPLSVSKFKGGQSNPTYKIDSPSGPYVLRRKPFGKLLPSAHAVDREYKVQAGLAGTGFPVARQYGLCTDDSVIGSWFYVMGCVDGRTIWDGAMPGATPEFRRATYDAMVDTLAALHSIDVEAAGLSDFGKPGNYFGRQVDRWTKQYRLSETETMPAMERLIEWLPATLPEQTRTSVVHGDYRIDNMIFHPSEAKVVAVLDWELSTLGDPMADFTYFCTAWVQDNGGRSGVQDLDRKALGIPELDDVVARYCEKTDRDGLPDLDWYIAYNFFRLAGIIQGIKKRVIDGTASSAHAKAMSERVQPLADLALSYAIKAGA</sequence>
<dbReference type="CDD" id="cd05154">
    <property type="entry name" value="ACAD10_11_N-like"/>
    <property type="match status" value="1"/>
</dbReference>
<keyword evidence="3" id="KW-1185">Reference proteome</keyword>
<dbReference type="PANTHER" id="PTHR47829:SF3">
    <property type="entry name" value="AMINOGLYCOSIDE PHOSPHOTRANSFERASE DOMAIN-CONTAINING PROTEIN"/>
    <property type="match status" value="1"/>
</dbReference>
<evidence type="ECO:0000313" key="2">
    <source>
        <dbReference type="EMBL" id="MBF9150595.1"/>
    </source>
</evidence>
<reference evidence="2 3" key="1">
    <citation type="submission" date="2020-11" db="EMBL/GenBank/DDBJ databases">
        <title>The genome sequence of Novosphingobium sp. 1Y9A.</title>
        <authorList>
            <person name="Liu Y."/>
        </authorList>
    </citation>
    <scope>NUCLEOTIDE SEQUENCE [LARGE SCALE GENOMIC DNA]</scope>
    <source>
        <strain evidence="2 3">1Y9A</strain>
    </source>
</reference>